<sequence length="127" mass="15151">MAVRNDRARTYQRYLEELHIPQDHFRLEDDCVRCLLCTTALKSLKLYTFERHLRTNKHQDAINLRNQPVFPAPQHLPNLNSRHSPFFKDLAAGVSINVWLDEIKFFRTEDPGKIFYEISSNFMWNMV</sequence>
<keyword evidence="2" id="KW-1185">Reference proteome</keyword>
<name>A0AAV7IND0_COTGL</name>
<reference evidence="1 2" key="1">
    <citation type="journal article" date="2021" name="J. Hered.">
        <title>A chromosome-level genome assembly of the parasitoid wasp, Cotesia glomerata (Hymenoptera: Braconidae).</title>
        <authorList>
            <person name="Pinto B.J."/>
            <person name="Weis J.J."/>
            <person name="Gamble T."/>
            <person name="Ode P.J."/>
            <person name="Paul R."/>
            <person name="Zaspel J.M."/>
        </authorList>
    </citation>
    <scope>NUCLEOTIDE SEQUENCE [LARGE SCALE GENOMIC DNA]</scope>
    <source>
        <strain evidence="1">CgM1</strain>
    </source>
</reference>
<gene>
    <name evidence="1" type="ORF">KQX54_018250</name>
</gene>
<comment type="caution">
    <text evidence="1">The sequence shown here is derived from an EMBL/GenBank/DDBJ whole genome shotgun (WGS) entry which is preliminary data.</text>
</comment>
<dbReference type="Proteomes" id="UP000826195">
    <property type="component" value="Unassembled WGS sequence"/>
</dbReference>
<evidence type="ECO:0000313" key="1">
    <source>
        <dbReference type="EMBL" id="KAH0555374.1"/>
    </source>
</evidence>
<accession>A0AAV7IND0</accession>
<protein>
    <submittedName>
        <fullName evidence="1">Uncharacterized protein</fullName>
    </submittedName>
</protein>
<organism evidence="1 2">
    <name type="scientific">Cotesia glomerata</name>
    <name type="common">Lepidopteran parasitic wasp</name>
    <name type="synonym">Apanteles glomeratus</name>
    <dbReference type="NCBI Taxonomy" id="32391"/>
    <lineage>
        <taxon>Eukaryota</taxon>
        <taxon>Metazoa</taxon>
        <taxon>Ecdysozoa</taxon>
        <taxon>Arthropoda</taxon>
        <taxon>Hexapoda</taxon>
        <taxon>Insecta</taxon>
        <taxon>Pterygota</taxon>
        <taxon>Neoptera</taxon>
        <taxon>Endopterygota</taxon>
        <taxon>Hymenoptera</taxon>
        <taxon>Apocrita</taxon>
        <taxon>Ichneumonoidea</taxon>
        <taxon>Braconidae</taxon>
        <taxon>Microgastrinae</taxon>
        <taxon>Cotesia</taxon>
    </lineage>
</organism>
<evidence type="ECO:0000313" key="2">
    <source>
        <dbReference type="Proteomes" id="UP000826195"/>
    </source>
</evidence>
<proteinExistence type="predicted"/>
<dbReference type="AlphaFoldDB" id="A0AAV7IND0"/>
<dbReference type="EMBL" id="JAHXZJ010001119">
    <property type="protein sequence ID" value="KAH0555374.1"/>
    <property type="molecule type" value="Genomic_DNA"/>
</dbReference>